<dbReference type="GO" id="GO:0061630">
    <property type="term" value="F:ubiquitin protein ligase activity"/>
    <property type="evidence" value="ECO:0007669"/>
    <property type="project" value="UniProtKB-EC"/>
</dbReference>
<dbReference type="Proteomes" id="UP000008827">
    <property type="component" value="Chromosome 1"/>
</dbReference>
<evidence type="ECO:0000256" key="12">
    <source>
        <dbReference type="ARBA" id="ARBA00022989"/>
    </source>
</evidence>
<evidence type="ECO:0000256" key="9">
    <source>
        <dbReference type="ARBA" id="ARBA00022786"/>
    </source>
</evidence>
<evidence type="ECO:0000256" key="15">
    <source>
        <dbReference type="ARBA" id="ARBA00032511"/>
    </source>
</evidence>
<feature type="domain" description="Pex N-terminal" evidence="19">
    <location>
        <begin position="3"/>
        <end position="129"/>
    </location>
</feature>
<keyword evidence="12 18" id="KW-1133">Transmembrane helix</keyword>
<keyword evidence="10" id="KW-0862">Zinc</keyword>
<evidence type="ECO:0000256" key="2">
    <source>
        <dbReference type="ARBA" id="ARBA00004906"/>
    </source>
</evidence>
<keyword evidence="11" id="KW-0653">Protein transport</keyword>
<accession>A0A0R0L910</accession>
<comment type="pathway">
    <text evidence="2">Protein modification; protein ubiquitination.</text>
</comment>
<evidence type="ECO:0000256" key="11">
    <source>
        <dbReference type="ARBA" id="ARBA00022927"/>
    </source>
</evidence>
<evidence type="ECO:0000256" key="10">
    <source>
        <dbReference type="ARBA" id="ARBA00022833"/>
    </source>
</evidence>
<keyword evidence="14" id="KW-0576">Peroxisome</keyword>
<keyword evidence="22" id="KW-1185">Reference proteome</keyword>
<dbReference type="STRING" id="3847.A0A0R0L910"/>
<protein>
    <recommendedName>
        <fullName evidence="17">RING-type E3 ubiquitin transferase (cysteine targeting)</fullName>
        <ecNumber evidence="17">2.3.2.36</ecNumber>
    </recommendedName>
    <alternativeName>
        <fullName evidence="15">Peroxin-2</fullName>
    </alternativeName>
</protein>
<comment type="catalytic activity">
    <reaction evidence="16">
        <text>[E2 ubiquitin-conjugating enzyme]-S-ubiquitinyl-L-cysteine + [acceptor protein]-L-cysteine = [E2 ubiquitin-conjugating enzyme]-L-cysteine + [acceptor protein]-S-ubiquitinyl-L-cysteine.</text>
        <dbReference type="EC" id="2.3.2.36"/>
    </reaction>
</comment>
<keyword evidence="4" id="KW-0813">Transport</keyword>
<reference evidence="20" key="3">
    <citation type="submission" date="2018-07" db="EMBL/GenBank/DDBJ databases">
        <title>WGS assembly of Glycine max.</title>
        <authorList>
            <person name="Schmutz J."/>
            <person name="Cannon S."/>
            <person name="Schlueter J."/>
            <person name="Ma J."/>
            <person name="Mitros T."/>
            <person name="Nelson W."/>
            <person name="Hyten D."/>
            <person name="Song Q."/>
            <person name="Thelen J."/>
            <person name="Cheng J."/>
            <person name="Xu D."/>
            <person name="Hellsten U."/>
            <person name="May G."/>
            <person name="Yu Y."/>
            <person name="Sakurai T."/>
            <person name="Umezawa T."/>
            <person name="Bhattacharyya M."/>
            <person name="Sandhu D."/>
            <person name="Valliyodan B."/>
            <person name="Lindquist E."/>
            <person name="Peto M."/>
            <person name="Grant D."/>
            <person name="Shu S."/>
            <person name="Goodstein D."/>
            <person name="Barry K."/>
            <person name="Futrell-Griggs M."/>
            <person name="Abernathy B."/>
            <person name="Du J."/>
            <person name="Tian Z."/>
            <person name="Zhu L."/>
            <person name="Gill N."/>
            <person name="Joshi T."/>
            <person name="Libault M."/>
            <person name="Sethuraman A."/>
            <person name="Zhang X."/>
            <person name="Shinozaki K."/>
            <person name="Nguyen H."/>
            <person name="Wing R."/>
            <person name="Cregan P."/>
            <person name="Specht J."/>
            <person name="Grimwood J."/>
            <person name="Rokhsar D."/>
            <person name="Stacey G."/>
            <person name="Shoemaker R."/>
            <person name="Jackson S."/>
        </authorList>
    </citation>
    <scope>NUCLEOTIDE SEQUENCE</scope>
    <source>
        <tissue evidence="20">Callus</tissue>
    </source>
</reference>
<evidence type="ECO:0000256" key="17">
    <source>
        <dbReference type="ARBA" id="ARBA00034523"/>
    </source>
</evidence>
<dbReference type="EC" id="2.3.2.36" evidence="17"/>
<dbReference type="OMA" id="WIERKFR"/>
<evidence type="ECO:0000256" key="7">
    <source>
        <dbReference type="ARBA" id="ARBA00022723"/>
    </source>
</evidence>
<keyword evidence="7" id="KW-0479">Metal-binding</keyword>
<keyword evidence="13 18" id="KW-0472">Membrane</keyword>
<dbReference type="GO" id="GO:0016558">
    <property type="term" value="P:protein import into peroxisome matrix"/>
    <property type="evidence" value="ECO:0007669"/>
    <property type="project" value="InterPro"/>
</dbReference>
<evidence type="ECO:0000256" key="6">
    <source>
        <dbReference type="ARBA" id="ARBA00022692"/>
    </source>
</evidence>
<dbReference type="AlphaFoldDB" id="A0A0R0L910"/>
<gene>
    <name evidence="20" type="ORF">GLYMA_01G093700</name>
</gene>
<evidence type="ECO:0000256" key="14">
    <source>
        <dbReference type="ARBA" id="ARBA00023140"/>
    </source>
</evidence>
<evidence type="ECO:0000313" key="22">
    <source>
        <dbReference type="Proteomes" id="UP000008827"/>
    </source>
</evidence>
<evidence type="ECO:0000256" key="3">
    <source>
        <dbReference type="ARBA" id="ARBA00008704"/>
    </source>
</evidence>
<evidence type="ECO:0000256" key="4">
    <source>
        <dbReference type="ARBA" id="ARBA00022448"/>
    </source>
</evidence>
<evidence type="ECO:0000256" key="1">
    <source>
        <dbReference type="ARBA" id="ARBA00004585"/>
    </source>
</evidence>
<dbReference type="EMBL" id="CM000834">
    <property type="protein sequence ID" value="KRH75574.1"/>
    <property type="molecule type" value="Genomic_DNA"/>
</dbReference>
<dbReference type="PANTHER" id="PTHR48178:SF1">
    <property type="entry name" value="PEROXISOME BIOGENESIS FACTOR 2"/>
    <property type="match status" value="1"/>
</dbReference>
<evidence type="ECO:0000313" key="20">
    <source>
        <dbReference type="EMBL" id="KRH75574.1"/>
    </source>
</evidence>
<evidence type="ECO:0000256" key="16">
    <source>
        <dbReference type="ARBA" id="ARBA00034438"/>
    </source>
</evidence>
<dbReference type="PANTHER" id="PTHR48178">
    <property type="entry name" value="PEROXISOME BIOGENESIS FACTOR 2"/>
    <property type="match status" value="1"/>
</dbReference>
<evidence type="ECO:0000256" key="8">
    <source>
        <dbReference type="ARBA" id="ARBA00022771"/>
    </source>
</evidence>
<dbReference type="GO" id="GO:0005778">
    <property type="term" value="C:peroxisomal membrane"/>
    <property type="evidence" value="ECO:0007669"/>
    <property type="project" value="UniProtKB-SubCell"/>
</dbReference>
<comment type="similarity">
    <text evidence="3">Belongs to the pex2/pex10/pex12 family.</text>
</comment>
<comment type="subcellular location">
    <subcellularLocation>
        <location evidence="1">Peroxisome membrane</location>
        <topology evidence="1">Multi-pass membrane protein</topology>
    </subcellularLocation>
</comment>
<dbReference type="Pfam" id="PF04757">
    <property type="entry name" value="Pex2_Pex12"/>
    <property type="match status" value="1"/>
</dbReference>
<dbReference type="EnsemblPlants" id="KRH75574">
    <property type="protein sequence ID" value="KRH75574"/>
    <property type="gene ID" value="GLYMA_01G093700"/>
</dbReference>
<reference evidence="21" key="2">
    <citation type="submission" date="2018-02" db="UniProtKB">
        <authorList>
            <consortium name="EnsemblPlants"/>
        </authorList>
    </citation>
    <scope>IDENTIFICATION</scope>
    <source>
        <strain evidence="21">Williams 82</strain>
    </source>
</reference>
<feature type="transmembrane region" description="Helical" evidence="18">
    <location>
        <begin position="12"/>
        <end position="34"/>
    </location>
</feature>
<evidence type="ECO:0000256" key="13">
    <source>
        <dbReference type="ARBA" id="ARBA00023136"/>
    </source>
</evidence>
<organism evidence="20">
    <name type="scientific">Glycine max</name>
    <name type="common">Soybean</name>
    <name type="synonym">Glycine hispida</name>
    <dbReference type="NCBI Taxonomy" id="3847"/>
    <lineage>
        <taxon>Eukaryota</taxon>
        <taxon>Viridiplantae</taxon>
        <taxon>Streptophyta</taxon>
        <taxon>Embryophyta</taxon>
        <taxon>Tracheophyta</taxon>
        <taxon>Spermatophyta</taxon>
        <taxon>Magnoliopsida</taxon>
        <taxon>eudicotyledons</taxon>
        <taxon>Gunneridae</taxon>
        <taxon>Pentapetalae</taxon>
        <taxon>rosids</taxon>
        <taxon>fabids</taxon>
        <taxon>Fabales</taxon>
        <taxon>Fabaceae</taxon>
        <taxon>Papilionoideae</taxon>
        <taxon>50 kb inversion clade</taxon>
        <taxon>NPAAA clade</taxon>
        <taxon>indigoferoid/millettioid clade</taxon>
        <taxon>Phaseoleae</taxon>
        <taxon>Glycine</taxon>
        <taxon>Glycine subgen. Soja</taxon>
    </lineage>
</organism>
<name>A0A0R0L910_SOYBN</name>
<proteinExistence type="inferred from homology"/>
<dbReference type="Gramene" id="KRH75574">
    <property type="protein sequence ID" value="KRH75574"/>
    <property type="gene ID" value="GLYMA_01G093700"/>
</dbReference>
<dbReference type="SUPFAM" id="SSF57850">
    <property type="entry name" value="RING/U-box"/>
    <property type="match status" value="1"/>
</dbReference>
<reference evidence="20 21" key="1">
    <citation type="journal article" date="2010" name="Nature">
        <title>Genome sequence of the palaeopolyploid soybean.</title>
        <authorList>
            <person name="Schmutz J."/>
            <person name="Cannon S.B."/>
            <person name="Schlueter J."/>
            <person name="Ma J."/>
            <person name="Mitros T."/>
            <person name="Nelson W."/>
            <person name="Hyten D.L."/>
            <person name="Song Q."/>
            <person name="Thelen J.J."/>
            <person name="Cheng J."/>
            <person name="Xu D."/>
            <person name="Hellsten U."/>
            <person name="May G.D."/>
            <person name="Yu Y."/>
            <person name="Sakurai T."/>
            <person name="Umezawa T."/>
            <person name="Bhattacharyya M.K."/>
            <person name="Sandhu D."/>
            <person name="Valliyodan B."/>
            <person name="Lindquist E."/>
            <person name="Peto M."/>
            <person name="Grant D."/>
            <person name="Shu S."/>
            <person name="Goodstein D."/>
            <person name="Barry K."/>
            <person name="Futrell-Griggs M."/>
            <person name="Abernathy B."/>
            <person name="Du J."/>
            <person name="Tian Z."/>
            <person name="Zhu L."/>
            <person name="Gill N."/>
            <person name="Joshi T."/>
            <person name="Libault M."/>
            <person name="Sethuraman A."/>
            <person name="Zhang X.-C."/>
            <person name="Shinozaki K."/>
            <person name="Nguyen H.T."/>
            <person name="Wing R.A."/>
            <person name="Cregan P."/>
            <person name="Specht J."/>
            <person name="Grimwood J."/>
            <person name="Rokhsar D."/>
            <person name="Stacey G."/>
            <person name="Shoemaker R.C."/>
            <person name="Jackson S.A."/>
        </authorList>
    </citation>
    <scope>NUCLEOTIDE SEQUENCE</scope>
    <source>
        <strain evidence="21">cv. Williams 82</strain>
        <tissue evidence="20">Callus</tissue>
    </source>
</reference>
<dbReference type="GO" id="GO:0008270">
    <property type="term" value="F:zinc ion binding"/>
    <property type="evidence" value="ECO:0007669"/>
    <property type="project" value="UniProtKB-KW"/>
</dbReference>
<evidence type="ECO:0000256" key="5">
    <source>
        <dbReference type="ARBA" id="ARBA00022679"/>
    </source>
</evidence>
<dbReference type="InterPro" id="IPR025654">
    <property type="entry name" value="PEX2/10"/>
</dbReference>
<keyword evidence="9" id="KW-0833">Ubl conjugation pathway</keyword>
<dbReference type="PaxDb" id="3847-GLYMA01G23342.1"/>
<dbReference type="InterPro" id="IPR006845">
    <property type="entry name" value="Pex_N"/>
</dbReference>
<evidence type="ECO:0000259" key="19">
    <source>
        <dbReference type="Pfam" id="PF04757"/>
    </source>
</evidence>
<sequence length="177" mass="20543">MEGLGLTVAQQLWYCIATIGGQYIWALLQFFFALCRWGDTEPLARCLWILIQRIEGIHRAASFGNLLIFLCTGRYQNLIERALRARLVCRSPNMNRVVSFEYMNRKLVWNEFLEMLFLLLPFLNSSSVKNLLRPFSKDKSSSSAEDGTTCPICQATPIIPYVALPWQHKYCYYCLRI</sequence>
<evidence type="ECO:0000256" key="18">
    <source>
        <dbReference type="SAM" id="Phobius"/>
    </source>
</evidence>
<keyword evidence="6 18" id="KW-0812">Transmembrane</keyword>
<evidence type="ECO:0000313" key="21">
    <source>
        <dbReference type="EnsemblPlants" id="KRH75574"/>
    </source>
</evidence>
<keyword evidence="5" id="KW-0808">Transferase</keyword>
<dbReference type="InParanoid" id="A0A0R0L910"/>
<keyword evidence="8" id="KW-0863">Zinc-finger</keyword>